<dbReference type="InterPro" id="IPR025733">
    <property type="entry name" value="PAPs_C"/>
</dbReference>
<dbReference type="Pfam" id="PF14008">
    <property type="entry name" value="Metallophos_C"/>
    <property type="match status" value="1"/>
</dbReference>
<dbReference type="InterPro" id="IPR015914">
    <property type="entry name" value="PAPs_N"/>
</dbReference>
<evidence type="ECO:0000259" key="5">
    <source>
        <dbReference type="Pfam" id="PF00149"/>
    </source>
</evidence>
<dbReference type="PANTHER" id="PTHR22953:SF153">
    <property type="entry name" value="PURPLE ACID PHOSPHATASE"/>
    <property type="match status" value="1"/>
</dbReference>
<dbReference type="SUPFAM" id="SSF49363">
    <property type="entry name" value="Purple acid phosphatase, N-terminal domain"/>
    <property type="match status" value="1"/>
</dbReference>
<feature type="domain" description="Purple acid phosphatase C-terminal" evidence="6">
    <location>
        <begin position="330"/>
        <end position="389"/>
    </location>
</feature>
<comment type="catalytic activity">
    <reaction evidence="4">
        <text>a phosphate monoester + H2O = an alcohol + phosphate</text>
        <dbReference type="Rhea" id="RHEA:15017"/>
        <dbReference type="ChEBI" id="CHEBI:15377"/>
        <dbReference type="ChEBI" id="CHEBI:30879"/>
        <dbReference type="ChEBI" id="CHEBI:43474"/>
        <dbReference type="ChEBI" id="CHEBI:67140"/>
        <dbReference type="EC" id="3.1.3.2"/>
    </reaction>
</comment>
<evidence type="ECO:0000313" key="9">
    <source>
        <dbReference type="Proteomes" id="UP001165060"/>
    </source>
</evidence>
<feature type="domain" description="Calcineurin-like phosphoesterase" evidence="5">
    <location>
        <begin position="102"/>
        <end position="315"/>
    </location>
</feature>
<organism evidence="8 9">
    <name type="scientific">Tetraparma gracilis</name>
    <dbReference type="NCBI Taxonomy" id="2962635"/>
    <lineage>
        <taxon>Eukaryota</taxon>
        <taxon>Sar</taxon>
        <taxon>Stramenopiles</taxon>
        <taxon>Ochrophyta</taxon>
        <taxon>Bolidophyceae</taxon>
        <taxon>Parmales</taxon>
        <taxon>Triparmaceae</taxon>
        <taxon>Tetraparma</taxon>
    </lineage>
</organism>
<dbReference type="InterPro" id="IPR029052">
    <property type="entry name" value="Metallo-depent_PP-like"/>
</dbReference>
<dbReference type="InterPro" id="IPR004843">
    <property type="entry name" value="Calcineurin-like_PHP"/>
</dbReference>
<dbReference type="Pfam" id="PF00149">
    <property type="entry name" value="Metallophos"/>
    <property type="match status" value="1"/>
</dbReference>
<evidence type="ECO:0000256" key="2">
    <source>
        <dbReference type="ARBA" id="ARBA00022801"/>
    </source>
</evidence>
<reference evidence="8 9" key="1">
    <citation type="journal article" date="2023" name="Commun. Biol.">
        <title>Genome analysis of Parmales, the sister group of diatoms, reveals the evolutionary specialization of diatoms from phago-mixotrophs to photoautotrophs.</title>
        <authorList>
            <person name="Ban H."/>
            <person name="Sato S."/>
            <person name="Yoshikawa S."/>
            <person name="Yamada K."/>
            <person name="Nakamura Y."/>
            <person name="Ichinomiya M."/>
            <person name="Sato N."/>
            <person name="Blanc-Mathieu R."/>
            <person name="Endo H."/>
            <person name="Kuwata A."/>
            <person name="Ogata H."/>
        </authorList>
    </citation>
    <scope>NUCLEOTIDE SEQUENCE [LARGE SCALE GENOMIC DNA]</scope>
</reference>
<evidence type="ECO:0000256" key="3">
    <source>
        <dbReference type="ARBA" id="ARBA00023180"/>
    </source>
</evidence>
<keyword evidence="1" id="KW-0732">Signal</keyword>
<evidence type="ECO:0000256" key="4">
    <source>
        <dbReference type="RuleBase" id="RU361203"/>
    </source>
</evidence>
<dbReference type="Gene3D" id="3.60.21.10">
    <property type="match status" value="1"/>
</dbReference>
<dbReference type="InterPro" id="IPR008963">
    <property type="entry name" value="Purple_acid_Pase-like_N"/>
</dbReference>
<evidence type="ECO:0000259" key="7">
    <source>
        <dbReference type="Pfam" id="PF16656"/>
    </source>
</evidence>
<comment type="similarity">
    <text evidence="4">Belongs to the metallophosphoesterase superfamily. Purple acid phosphatase family.</text>
</comment>
<dbReference type="EMBL" id="BRYB01005413">
    <property type="protein sequence ID" value="GMI24220.1"/>
    <property type="molecule type" value="Genomic_DNA"/>
</dbReference>
<dbReference type="InterPro" id="IPR039331">
    <property type="entry name" value="PAPs-like"/>
</dbReference>
<dbReference type="Proteomes" id="UP001165060">
    <property type="component" value="Unassembled WGS sequence"/>
</dbReference>
<accession>A0ABQ6MDR7</accession>
<keyword evidence="2 4" id="KW-0378">Hydrolase</keyword>
<dbReference type="SUPFAM" id="SSF56300">
    <property type="entry name" value="Metallo-dependent phosphatases"/>
    <property type="match status" value="1"/>
</dbReference>
<dbReference type="CDD" id="cd00839">
    <property type="entry name" value="MPP_PAPs"/>
    <property type="match status" value="1"/>
</dbReference>
<gene>
    <name evidence="8" type="ORF">TeGR_g12646</name>
</gene>
<dbReference type="Gene3D" id="2.60.40.380">
    <property type="entry name" value="Purple acid phosphatase-like, N-terminal"/>
    <property type="match status" value="1"/>
</dbReference>
<dbReference type="Pfam" id="PF16656">
    <property type="entry name" value="Pur_ac_phosph_N"/>
    <property type="match status" value="1"/>
</dbReference>
<dbReference type="PANTHER" id="PTHR22953">
    <property type="entry name" value="ACID PHOSPHATASE RELATED"/>
    <property type="match status" value="1"/>
</dbReference>
<evidence type="ECO:0000256" key="1">
    <source>
        <dbReference type="ARBA" id="ARBA00022729"/>
    </source>
</evidence>
<feature type="domain" description="Purple acid phosphatase N-terminal" evidence="7">
    <location>
        <begin position="1"/>
        <end position="91"/>
    </location>
</feature>
<name>A0ABQ6MDR7_9STRA</name>
<dbReference type="EC" id="3.1.3.2" evidence="4"/>
<dbReference type="InterPro" id="IPR041792">
    <property type="entry name" value="MPP_PAP"/>
</dbReference>
<evidence type="ECO:0000259" key="6">
    <source>
        <dbReference type="Pfam" id="PF14008"/>
    </source>
</evidence>
<protein>
    <recommendedName>
        <fullName evidence="4">Purple acid phosphatase</fullName>
        <ecNumber evidence="4">3.1.3.2</ecNumber>
    </recommendedName>
</protein>
<comment type="caution">
    <text evidence="8">The sequence shown here is derived from an EMBL/GenBank/DDBJ whole genome shotgun (WGS) entry which is preliminary data.</text>
</comment>
<sequence>MTVSYTSPKECDSAVNFGLSATDLSSSASNPSGPSQYTHTSKDFGSYTSNYLHHITLTGLSPATTYHYGIPTCSEFADICSPADAVFSFTTAPLPGAAFPTKFAIVGDLGQTANSLSTVMHIHEDSDVAAILHAGDMSYSDCEQPRWDSWFSMIEFLAVSTPWYVCVGNHEVEYDVATGETFRPYEARFRMPQVHEEPEYHEAKTEDQSCCPSEGEYDYGNSFYSFEYGPSTVFFLNSYTTTSEGSAQYKWLEETLSAVDRKVTPWVIVLYHCPWYNSFSDHQGEKQEIDMKASMEDLFVKHRVNAVFSGHVHGYERTHNVAFEELSATAPQYVIIGDGGNREGHAAGFLDSNAPAWSAFRDNTIFGHGTLELKNETHAYFSWHKNVDEEEGLFEVADSVTLLNQFFL</sequence>
<evidence type="ECO:0000313" key="8">
    <source>
        <dbReference type="EMBL" id="GMI24220.1"/>
    </source>
</evidence>
<keyword evidence="9" id="KW-1185">Reference proteome</keyword>
<proteinExistence type="inferred from homology"/>
<keyword evidence="3" id="KW-0325">Glycoprotein</keyword>